<protein>
    <submittedName>
        <fullName evidence="3">Uncharacterized protein</fullName>
    </submittedName>
</protein>
<evidence type="ECO:0000256" key="1">
    <source>
        <dbReference type="SAM" id="MobiDB-lite"/>
    </source>
</evidence>
<name>A0A914GU70_GLORO</name>
<reference evidence="3" key="1">
    <citation type="submission" date="2022-11" db="UniProtKB">
        <authorList>
            <consortium name="WormBaseParasite"/>
        </authorList>
    </citation>
    <scope>IDENTIFICATION</scope>
</reference>
<accession>A0A914GU70</accession>
<sequence length="72" mass="7728">MKPFFPWGRNVRGRNVLGAETAGPKGRGRKGGAETSGPKRRGRNGKRDVWALPFGRRRLGGCLGAAVWAPGL</sequence>
<evidence type="ECO:0000313" key="2">
    <source>
        <dbReference type="Proteomes" id="UP000887572"/>
    </source>
</evidence>
<dbReference type="Proteomes" id="UP000887572">
    <property type="component" value="Unplaced"/>
</dbReference>
<proteinExistence type="predicted"/>
<feature type="region of interest" description="Disordered" evidence="1">
    <location>
        <begin position="1"/>
        <end position="46"/>
    </location>
</feature>
<dbReference type="WBParaSite" id="Gr19_v10_g10439.t1">
    <property type="protein sequence ID" value="Gr19_v10_g10439.t1"/>
    <property type="gene ID" value="Gr19_v10_g10439"/>
</dbReference>
<dbReference type="AlphaFoldDB" id="A0A914GU70"/>
<organism evidence="2 3">
    <name type="scientific">Globodera rostochiensis</name>
    <name type="common">Golden nematode worm</name>
    <name type="synonym">Heterodera rostochiensis</name>
    <dbReference type="NCBI Taxonomy" id="31243"/>
    <lineage>
        <taxon>Eukaryota</taxon>
        <taxon>Metazoa</taxon>
        <taxon>Ecdysozoa</taxon>
        <taxon>Nematoda</taxon>
        <taxon>Chromadorea</taxon>
        <taxon>Rhabditida</taxon>
        <taxon>Tylenchina</taxon>
        <taxon>Tylenchomorpha</taxon>
        <taxon>Tylenchoidea</taxon>
        <taxon>Heteroderidae</taxon>
        <taxon>Heteroderinae</taxon>
        <taxon>Globodera</taxon>
    </lineage>
</organism>
<keyword evidence="2" id="KW-1185">Reference proteome</keyword>
<evidence type="ECO:0000313" key="3">
    <source>
        <dbReference type="WBParaSite" id="Gr19_v10_g10439.t1"/>
    </source>
</evidence>